<dbReference type="Proteomes" id="UP000545876">
    <property type="component" value="Unassembled WGS sequence"/>
</dbReference>
<organism evidence="1 2">
    <name type="scientific">Candidatus Dojkabacteria bacterium</name>
    <dbReference type="NCBI Taxonomy" id="2099670"/>
    <lineage>
        <taxon>Bacteria</taxon>
        <taxon>Candidatus Dojkabacteria</taxon>
    </lineage>
</organism>
<protein>
    <submittedName>
        <fullName evidence="1">Uncharacterized protein</fullName>
    </submittedName>
</protein>
<dbReference type="EMBL" id="JAAZBX010000001">
    <property type="protein sequence ID" value="NLD25033.1"/>
    <property type="molecule type" value="Genomic_DNA"/>
</dbReference>
<comment type="caution">
    <text evidence="1">The sequence shown here is derived from an EMBL/GenBank/DDBJ whole genome shotgun (WGS) entry which is preliminary data.</text>
</comment>
<evidence type="ECO:0000313" key="2">
    <source>
        <dbReference type="Proteomes" id="UP000545876"/>
    </source>
</evidence>
<accession>A0A847D0M9</accession>
<reference evidence="1 2" key="1">
    <citation type="journal article" date="2020" name="Biotechnol. Biofuels">
        <title>New insights from the biogas microbiome by comprehensive genome-resolved metagenomics of nearly 1600 species originating from multiple anaerobic digesters.</title>
        <authorList>
            <person name="Campanaro S."/>
            <person name="Treu L."/>
            <person name="Rodriguez-R L.M."/>
            <person name="Kovalovszki A."/>
            <person name="Ziels R.M."/>
            <person name="Maus I."/>
            <person name="Zhu X."/>
            <person name="Kougias P.G."/>
            <person name="Basile A."/>
            <person name="Luo G."/>
            <person name="Schluter A."/>
            <person name="Konstantinidis K.T."/>
            <person name="Angelidaki I."/>
        </authorList>
    </citation>
    <scope>NUCLEOTIDE SEQUENCE [LARGE SCALE GENOMIC DNA]</scope>
    <source>
        <strain evidence="1">AS06rmzACSIP_65</strain>
    </source>
</reference>
<name>A0A847D0M9_9BACT</name>
<gene>
    <name evidence="1" type="ORF">GX656_00070</name>
</gene>
<dbReference type="AlphaFoldDB" id="A0A847D0M9"/>
<proteinExistence type="predicted"/>
<sequence>MCSPLGIWCSGAKKHKEVHNVEKVYGLDNYDYKEYTSVTVLYKVVDILGFSLCLGCYKHNWATGKA</sequence>
<evidence type="ECO:0000313" key="1">
    <source>
        <dbReference type="EMBL" id="NLD25033.1"/>
    </source>
</evidence>